<dbReference type="GeneID" id="41321075"/>
<dbReference type="GO" id="GO:1990904">
    <property type="term" value="C:ribonucleoprotein complex"/>
    <property type="evidence" value="ECO:0007669"/>
    <property type="project" value="UniProtKB-KW"/>
</dbReference>
<keyword evidence="5" id="KW-0479">Metal-binding</keyword>
<keyword evidence="5" id="KW-0863">Zinc-finger</keyword>
<dbReference type="Proteomes" id="UP000273278">
    <property type="component" value="Chromosome"/>
</dbReference>
<feature type="binding site" evidence="5">
    <location>
        <position position="10"/>
    </location>
    <ligand>
        <name>Zn(2+)</name>
        <dbReference type="ChEBI" id="CHEBI:29105"/>
    </ligand>
</feature>
<dbReference type="GO" id="GO:0003735">
    <property type="term" value="F:structural constituent of ribosome"/>
    <property type="evidence" value="ECO:0007669"/>
    <property type="project" value="InterPro"/>
</dbReference>
<keyword evidence="4 5" id="KW-0687">Ribonucleoprotein</keyword>
<dbReference type="InterPro" id="IPR011332">
    <property type="entry name" value="Ribosomal_zn-bd"/>
</dbReference>
<dbReference type="NCBIfam" id="NF001629">
    <property type="entry name" value="PRK00415.1"/>
    <property type="match status" value="1"/>
</dbReference>
<dbReference type="EMBL" id="CP017686">
    <property type="protein sequence ID" value="AYQ54466.1"/>
    <property type="molecule type" value="Genomic_DNA"/>
</dbReference>
<accession>A0A3G3IF35</accession>
<evidence type="ECO:0000313" key="6">
    <source>
        <dbReference type="EMBL" id="AYQ54466.1"/>
    </source>
</evidence>
<comment type="similarity">
    <text evidence="1 5">Belongs to the eukaryotic ribosomal protein eS27 family.</text>
</comment>
<feature type="zinc finger region" description="C4-type" evidence="5">
    <location>
        <begin position="10"/>
        <end position="32"/>
    </location>
</feature>
<dbReference type="OMA" id="DCENEQV"/>
<sequence>MTNNFVKVKCPDCGAEQIVFKKAATKVLCNVCGSVLVTPKGGNGEISGEVLEVVG</sequence>
<dbReference type="AlphaFoldDB" id="A0A3G3IF35"/>
<dbReference type="HAMAP" id="MF_00371">
    <property type="entry name" value="Ribosomal_eS27"/>
    <property type="match status" value="1"/>
</dbReference>
<proteinExistence type="inferred from homology"/>
<protein>
    <recommendedName>
        <fullName evidence="5">Small ribosomal subunit protein eS27</fullName>
    </recommendedName>
</protein>
<keyword evidence="3 5" id="KW-0689">Ribosomal protein</keyword>
<dbReference type="GO" id="GO:0008270">
    <property type="term" value="F:zinc ion binding"/>
    <property type="evidence" value="ECO:0007669"/>
    <property type="project" value="UniProtKB-UniRule"/>
</dbReference>
<keyword evidence="2 5" id="KW-0862">Zinc</keyword>
<organism evidence="6 7">
    <name type="scientific">Methanomethylophilus alvi</name>
    <dbReference type="NCBI Taxonomy" id="1291540"/>
    <lineage>
        <taxon>Archaea</taxon>
        <taxon>Methanobacteriati</taxon>
        <taxon>Thermoplasmatota</taxon>
        <taxon>Thermoplasmata</taxon>
        <taxon>Methanomassiliicoccales</taxon>
        <taxon>Methanomethylophilaceae</taxon>
        <taxon>Methanomethylophilus</taxon>
    </lineage>
</organism>
<evidence type="ECO:0000256" key="2">
    <source>
        <dbReference type="ARBA" id="ARBA00022833"/>
    </source>
</evidence>
<evidence type="ECO:0000256" key="4">
    <source>
        <dbReference type="ARBA" id="ARBA00023274"/>
    </source>
</evidence>
<name>A0A3G3IF35_9ARCH</name>
<feature type="binding site" evidence="5">
    <location>
        <position position="13"/>
    </location>
    <ligand>
        <name>Zn(2+)</name>
        <dbReference type="ChEBI" id="CHEBI:29105"/>
    </ligand>
</feature>
<evidence type="ECO:0000313" key="7">
    <source>
        <dbReference type="Proteomes" id="UP000273278"/>
    </source>
</evidence>
<dbReference type="GO" id="GO:0005840">
    <property type="term" value="C:ribosome"/>
    <property type="evidence" value="ECO:0007669"/>
    <property type="project" value="UniProtKB-KW"/>
</dbReference>
<evidence type="ECO:0000256" key="1">
    <source>
        <dbReference type="ARBA" id="ARBA00010919"/>
    </source>
</evidence>
<comment type="cofactor">
    <cofactor evidence="5">
        <name>Zn(2+)</name>
        <dbReference type="ChEBI" id="CHEBI:29105"/>
    </cofactor>
    <text evidence="5">Binds 1 zinc ion per subunit.</text>
</comment>
<dbReference type="GO" id="GO:0006412">
    <property type="term" value="P:translation"/>
    <property type="evidence" value="ECO:0007669"/>
    <property type="project" value="UniProtKB-UniRule"/>
</dbReference>
<dbReference type="Gene3D" id="2.20.25.100">
    <property type="entry name" value="Zn-binding ribosomal proteins"/>
    <property type="match status" value="1"/>
</dbReference>
<gene>
    <name evidence="5" type="primary">rps27e</name>
    <name evidence="6" type="ORF">BKD89_01365</name>
</gene>
<comment type="subunit">
    <text evidence="5">Part of the 30S ribosomal subunit.</text>
</comment>
<evidence type="ECO:0000256" key="3">
    <source>
        <dbReference type="ARBA" id="ARBA00022980"/>
    </source>
</evidence>
<evidence type="ECO:0000256" key="5">
    <source>
        <dbReference type="HAMAP-Rule" id="MF_00371"/>
    </source>
</evidence>
<dbReference type="Pfam" id="PF01667">
    <property type="entry name" value="Ribosomal_S27e"/>
    <property type="match status" value="1"/>
</dbReference>
<dbReference type="InterPro" id="IPR023407">
    <property type="entry name" value="Ribosomal_eS27_Zn-bd_dom_sf"/>
</dbReference>
<dbReference type="RefSeq" id="WP_015504178.1">
    <property type="nucleotide sequence ID" value="NZ_CAYARL010000008.1"/>
</dbReference>
<feature type="binding site" evidence="5">
    <location>
        <position position="29"/>
    </location>
    <ligand>
        <name>Zn(2+)</name>
        <dbReference type="ChEBI" id="CHEBI:29105"/>
    </ligand>
</feature>
<dbReference type="InterPro" id="IPR000592">
    <property type="entry name" value="Ribosomal_eS27"/>
</dbReference>
<reference evidence="6 7" key="1">
    <citation type="submission" date="2016-10" db="EMBL/GenBank/DDBJ databases">
        <title>Complete genome of the TMA-utilizing, human hosted archaeon Methanomethylophilus alvus Gen. nov, sp. nov., strain Mx-05, derived from a pure culture.</title>
        <authorList>
            <person name="Brugere J.-F."/>
            <person name="Ben Hania W."/>
            <person name="Chaudhary P.P."/>
            <person name="Gaci N."/>
            <person name="Borrel G."/>
            <person name="Cao Van Tuat L."/>
            <person name="Fardeau M.-L."/>
            <person name="Harris H.M.B."/>
            <person name="O'Toole P.W."/>
            <person name="Ollivier B."/>
        </authorList>
    </citation>
    <scope>NUCLEOTIDE SEQUENCE [LARGE SCALE GENOMIC DNA]</scope>
    <source>
        <strain evidence="6 7">Mx-05</strain>
    </source>
</reference>
<dbReference type="SUPFAM" id="SSF57829">
    <property type="entry name" value="Zn-binding ribosomal proteins"/>
    <property type="match status" value="1"/>
</dbReference>
<feature type="binding site" evidence="5">
    <location>
        <position position="32"/>
    </location>
    <ligand>
        <name>Zn(2+)</name>
        <dbReference type="ChEBI" id="CHEBI:29105"/>
    </ligand>
</feature>